<feature type="region of interest" description="Disordered" evidence="1">
    <location>
        <begin position="753"/>
        <end position="792"/>
    </location>
</feature>
<dbReference type="STRING" id="1344416.A0A139ARD3"/>
<feature type="compositionally biased region" description="Basic and acidic residues" evidence="1">
    <location>
        <begin position="106"/>
        <end position="117"/>
    </location>
</feature>
<feature type="compositionally biased region" description="Low complexity" evidence="1">
    <location>
        <begin position="581"/>
        <end position="591"/>
    </location>
</feature>
<feature type="compositionally biased region" description="Low complexity" evidence="1">
    <location>
        <begin position="182"/>
        <end position="210"/>
    </location>
</feature>
<gene>
    <name evidence="2" type="ORF">M427DRAFT_473924</name>
</gene>
<evidence type="ECO:0000313" key="2">
    <source>
        <dbReference type="EMBL" id="KXS19311.1"/>
    </source>
</evidence>
<proteinExistence type="predicted"/>
<feature type="compositionally biased region" description="Basic and acidic residues" evidence="1">
    <location>
        <begin position="754"/>
        <end position="785"/>
    </location>
</feature>
<feature type="compositionally biased region" description="Low complexity" evidence="1">
    <location>
        <begin position="26"/>
        <end position="40"/>
    </location>
</feature>
<reference evidence="2 3" key="1">
    <citation type="journal article" date="2015" name="Genome Biol. Evol.">
        <title>Phylogenomic analyses indicate that early fungi evolved digesting cell walls of algal ancestors of land plants.</title>
        <authorList>
            <person name="Chang Y."/>
            <person name="Wang S."/>
            <person name="Sekimoto S."/>
            <person name="Aerts A.L."/>
            <person name="Choi C."/>
            <person name="Clum A."/>
            <person name="LaButti K.M."/>
            <person name="Lindquist E.A."/>
            <person name="Yee Ngan C."/>
            <person name="Ohm R.A."/>
            <person name="Salamov A.A."/>
            <person name="Grigoriev I.V."/>
            <person name="Spatafora J.W."/>
            <person name="Berbee M.L."/>
        </authorList>
    </citation>
    <scope>NUCLEOTIDE SEQUENCE [LARGE SCALE GENOMIC DNA]</scope>
    <source>
        <strain evidence="2 3">JEL478</strain>
    </source>
</reference>
<evidence type="ECO:0000256" key="1">
    <source>
        <dbReference type="SAM" id="MobiDB-lite"/>
    </source>
</evidence>
<protein>
    <submittedName>
        <fullName evidence="2">Uncharacterized protein</fullName>
    </submittedName>
</protein>
<organism evidence="2 3">
    <name type="scientific">Gonapodya prolifera (strain JEL478)</name>
    <name type="common">Monoblepharis prolifera</name>
    <dbReference type="NCBI Taxonomy" id="1344416"/>
    <lineage>
        <taxon>Eukaryota</taxon>
        <taxon>Fungi</taxon>
        <taxon>Fungi incertae sedis</taxon>
        <taxon>Chytridiomycota</taxon>
        <taxon>Chytridiomycota incertae sedis</taxon>
        <taxon>Monoblepharidomycetes</taxon>
        <taxon>Monoblepharidales</taxon>
        <taxon>Gonapodyaceae</taxon>
        <taxon>Gonapodya</taxon>
    </lineage>
</organism>
<feature type="region of interest" description="Disordered" evidence="1">
    <location>
        <begin position="365"/>
        <end position="438"/>
    </location>
</feature>
<feature type="compositionally biased region" description="Acidic residues" evidence="1">
    <location>
        <begin position="682"/>
        <end position="696"/>
    </location>
</feature>
<dbReference type="EMBL" id="KQ965739">
    <property type="protein sequence ID" value="KXS19311.1"/>
    <property type="molecule type" value="Genomic_DNA"/>
</dbReference>
<feature type="region of interest" description="Disordered" evidence="1">
    <location>
        <begin position="671"/>
        <end position="713"/>
    </location>
</feature>
<dbReference type="AlphaFoldDB" id="A0A139ARD3"/>
<feature type="compositionally biased region" description="Polar residues" evidence="1">
    <location>
        <begin position="211"/>
        <end position="222"/>
    </location>
</feature>
<dbReference type="OMA" id="CWARSED"/>
<keyword evidence="3" id="KW-1185">Reference proteome</keyword>
<evidence type="ECO:0000313" key="3">
    <source>
        <dbReference type="Proteomes" id="UP000070544"/>
    </source>
</evidence>
<feature type="compositionally biased region" description="Gly residues" evidence="1">
    <location>
        <begin position="76"/>
        <end position="88"/>
    </location>
</feature>
<sequence length="792" mass="82649">MTGVRKAGATGTGGEPWVEGHVPVPGSDGRAGARRASVGGQPEEPLSEAERQMEADRVLAMQLAQAEFGLRRRGRGAGSGGGPAGTGGESEARGVEKASGRGAGGGRDREKRKERESVVGAEDDAERETKSRFRRRSAVGDGDKATVAVDGVRAGSASDLLDFAGHGHSPATSKSKSRSRTNTRTSATQHTLNATASTSHSHTLHSVHSTPSQNPLSRSPSPHSLKRKSPPPPLIPSNNHKRSRSSISSLNPPSPRVPRTSLDSVASVALSNSTVPSLAPHIPILFPASPSSVSSLSTPPSPPDTALPLPIPVHISTRKDPDLDMDVDIESITPQPARTPTPPSLPTGLTGGHAWASAAFGTAQLSRPMPPATIDTQPHLPGDPTSEPKLGHSTTVTESGMPSDLRTRIGSTSVPPPAEPYTVDPPTSEVRSSAPPAERVTEIMEKAELVKMEVVRKADGDTVHLGNIGTVGKDNLDVTSENHNHATPHCPQSTDAVHHPIMQPGLVATIPFDHSFPATSKPNLLSLSPTATTFNGLNPLVLLADLALALELGTAPTSVPIVPTPQVARPAKQPPAPQPVTPAVTSTSSQSRSLPKTKPGRPTGRRQGVPVDATTPDPPEKGWPMPGRIWRVGARTGSEVASGHNAQAPGDSILASLDIIDLPSRASVAPSDISVDVSRGDDGEDGEDEDAGDETEPSGPVDPASAKPGTREVQRATCNSARYRVFERCKACVGRQTGEGCRFRGGCGLGCWARSEDEERGNTREELGKQGGERGGGEEERDRSGRSGARNQ</sequence>
<accession>A0A139ARD3</accession>
<name>A0A139ARD3_GONPJ</name>
<dbReference type="Proteomes" id="UP000070544">
    <property type="component" value="Unassembled WGS sequence"/>
</dbReference>
<feature type="region of interest" description="Disordered" evidence="1">
    <location>
        <begin position="68"/>
        <end position="259"/>
    </location>
</feature>
<feature type="compositionally biased region" description="Basic and acidic residues" evidence="1">
    <location>
        <begin position="90"/>
        <end position="99"/>
    </location>
</feature>
<feature type="region of interest" description="Disordered" evidence="1">
    <location>
        <begin position="332"/>
        <end position="353"/>
    </location>
</feature>
<feature type="region of interest" description="Disordered" evidence="1">
    <location>
        <begin position="557"/>
        <end position="629"/>
    </location>
</feature>
<feature type="region of interest" description="Disordered" evidence="1">
    <location>
        <begin position="1"/>
        <end position="55"/>
    </location>
</feature>